<dbReference type="GO" id="GO:0004340">
    <property type="term" value="F:glucokinase activity"/>
    <property type="evidence" value="ECO:0007669"/>
    <property type="project" value="TreeGrafter"/>
</dbReference>
<comment type="similarity">
    <text evidence="3">Belongs to the hexokinase family.</text>
</comment>
<feature type="domain" description="Hexokinase C-terminal" evidence="11">
    <location>
        <begin position="207"/>
        <end position="423"/>
    </location>
</feature>
<dbReference type="PROSITE" id="PS51748">
    <property type="entry name" value="HEXOKINASE_2"/>
    <property type="match status" value="1"/>
</dbReference>
<dbReference type="PRINTS" id="PR00475">
    <property type="entry name" value="HEXOKINASE"/>
</dbReference>
<evidence type="ECO:0000259" key="11">
    <source>
        <dbReference type="Pfam" id="PF03727"/>
    </source>
</evidence>
<gene>
    <name evidence="12" type="ORF">IAC18_01370</name>
</gene>
<evidence type="ECO:0000256" key="5">
    <source>
        <dbReference type="ARBA" id="ARBA00022741"/>
    </source>
</evidence>
<dbReference type="InterPro" id="IPR022672">
    <property type="entry name" value="Hexokinase_N"/>
</dbReference>
<dbReference type="InterPro" id="IPR022673">
    <property type="entry name" value="Hexokinase_C"/>
</dbReference>
<reference evidence="12" key="2">
    <citation type="journal article" date="2021" name="PeerJ">
        <title>Extensive microbial diversity within the chicken gut microbiome revealed by metagenomics and culture.</title>
        <authorList>
            <person name="Gilroy R."/>
            <person name="Ravi A."/>
            <person name="Getino M."/>
            <person name="Pursley I."/>
            <person name="Horton D.L."/>
            <person name="Alikhan N.F."/>
            <person name="Baker D."/>
            <person name="Gharbi K."/>
            <person name="Hall N."/>
            <person name="Watson M."/>
            <person name="Adriaenssens E.M."/>
            <person name="Foster-Nyarko E."/>
            <person name="Jarju S."/>
            <person name="Secka A."/>
            <person name="Antonio M."/>
            <person name="Oren A."/>
            <person name="Chaudhuri R.R."/>
            <person name="La Ragione R."/>
            <person name="Hildebrand F."/>
            <person name="Pallen M.J."/>
        </authorList>
    </citation>
    <scope>NUCLEOTIDE SEQUENCE</scope>
    <source>
        <strain evidence="12">ChiHjej10B9-9673</strain>
    </source>
</reference>
<keyword evidence="6" id="KW-0418">Kinase</keyword>
<proteinExistence type="inferred from homology"/>
<evidence type="ECO:0000256" key="8">
    <source>
        <dbReference type="ARBA" id="ARBA00023152"/>
    </source>
</evidence>
<keyword evidence="7" id="KW-0067">ATP-binding</keyword>
<dbReference type="GO" id="GO:0006006">
    <property type="term" value="P:glucose metabolic process"/>
    <property type="evidence" value="ECO:0007669"/>
    <property type="project" value="TreeGrafter"/>
</dbReference>
<name>A0A9D1JVE6_9FIRM</name>
<comment type="catalytic activity">
    <reaction evidence="9">
        <text>D-fructose + ATP = D-fructose 6-phosphate + ADP + H(+)</text>
        <dbReference type="Rhea" id="RHEA:16125"/>
        <dbReference type="ChEBI" id="CHEBI:15378"/>
        <dbReference type="ChEBI" id="CHEBI:30616"/>
        <dbReference type="ChEBI" id="CHEBI:37721"/>
        <dbReference type="ChEBI" id="CHEBI:61527"/>
        <dbReference type="ChEBI" id="CHEBI:456216"/>
        <dbReference type="EC" id="2.7.1.1"/>
    </reaction>
    <physiologicalReaction direction="left-to-right" evidence="9">
        <dbReference type="Rhea" id="RHEA:16126"/>
    </physiologicalReaction>
</comment>
<dbReference type="Pfam" id="PF03727">
    <property type="entry name" value="Hexokinase_2"/>
    <property type="match status" value="1"/>
</dbReference>
<keyword evidence="5" id="KW-0547">Nucleotide-binding</keyword>
<dbReference type="GO" id="GO:0001678">
    <property type="term" value="P:intracellular glucose homeostasis"/>
    <property type="evidence" value="ECO:0007669"/>
    <property type="project" value="InterPro"/>
</dbReference>
<keyword evidence="4" id="KW-0808">Transferase</keyword>
<feature type="domain" description="Hexokinase N-terminal" evidence="10">
    <location>
        <begin position="21"/>
        <end position="194"/>
    </location>
</feature>
<organism evidence="12 13">
    <name type="scientific">Candidatus Scatomorpha merdipullorum</name>
    <dbReference type="NCBI Taxonomy" id="2840927"/>
    <lineage>
        <taxon>Bacteria</taxon>
        <taxon>Bacillati</taxon>
        <taxon>Bacillota</taxon>
        <taxon>Clostridia</taxon>
        <taxon>Eubacteriales</taxon>
        <taxon>Candidatus Scatomorpha</taxon>
    </lineage>
</organism>
<dbReference type="InterPro" id="IPR001312">
    <property type="entry name" value="Hexokinase"/>
</dbReference>
<dbReference type="PANTHER" id="PTHR19443:SF16">
    <property type="entry name" value="HEXOKINASE TYPE 1-RELATED"/>
    <property type="match status" value="1"/>
</dbReference>
<keyword evidence="8" id="KW-0324">Glycolysis</keyword>
<dbReference type="GO" id="GO:0005536">
    <property type="term" value="F:D-glucose binding"/>
    <property type="evidence" value="ECO:0007669"/>
    <property type="project" value="InterPro"/>
</dbReference>
<dbReference type="GO" id="GO:0005524">
    <property type="term" value="F:ATP binding"/>
    <property type="evidence" value="ECO:0007669"/>
    <property type="project" value="UniProtKB-KW"/>
</dbReference>
<dbReference type="InterPro" id="IPR043129">
    <property type="entry name" value="ATPase_NBD"/>
</dbReference>
<evidence type="ECO:0000313" key="12">
    <source>
        <dbReference type="EMBL" id="HIS66189.1"/>
    </source>
</evidence>
<evidence type="ECO:0000256" key="9">
    <source>
        <dbReference type="ARBA" id="ARBA00047905"/>
    </source>
</evidence>
<dbReference type="GO" id="GO:0006096">
    <property type="term" value="P:glycolytic process"/>
    <property type="evidence" value="ECO:0007669"/>
    <property type="project" value="UniProtKB-KW"/>
</dbReference>
<protein>
    <submittedName>
        <fullName evidence="12">Hexokinase</fullName>
    </submittedName>
</protein>
<dbReference type="CDD" id="cd24000">
    <property type="entry name" value="ASKHA_NBD_HK"/>
    <property type="match status" value="1"/>
</dbReference>
<dbReference type="GO" id="GO:0005829">
    <property type="term" value="C:cytosol"/>
    <property type="evidence" value="ECO:0007669"/>
    <property type="project" value="TreeGrafter"/>
</dbReference>
<reference evidence="12" key="1">
    <citation type="submission" date="2020-10" db="EMBL/GenBank/DDBJ databases">
        <authorList>
            <person name="Gilroy R."/>
        </authorList>
    </citation>
    <scope>NUCLEOTIDE SEQUENCE</scope>
    <source>
        <strain evidence="12">ChiHjej10B9-9673</strain>
    </source>
</reference>
<accession>A0A9D1JVE6</accession>
<dbReference type="EMBL" id="DVJK01000040">
    <property type="protein sequence ID" value="HIS66189.1"/>
    <property type="molecule type" value="Genomic_DNA"/>
</dbReference>
<sequence length="426" mass="45681">MSMSAEHHLSKTDAFLLRHGMDAKPIPAVATAFVQEMERGLAGEPSSLDMIPTYLSAGIPVLGRRAAVVDAGGTNFRASRVFFGEKGPELEYVERAPMPGTESPVSWEEFIEFSARKIIRVMEGCSSIGFCFSFRADITPERDGRVILMSKGVQISGYEGRYICADLREALRRMGAKELPSVLVNDTAAVLLSGTGLLMSEGYDSLIGLVCGTGQNTCCTLDISRIGKLGAPGGQNMLVNLESGCFSLIEPGDFDRELDAASVNPGDHVFEKMTSGAYLGELCRLTLKGAAREGLLSDEGAERVHSIATLSSADADMMASVAPKLYGRRDGCVVRDICRAVFSRAARYVCANIAAILILTDKGKDPEHPACVCADGSVVRHSRVFSSELRHYMDSSLRAVLGRHCVLHTLEEATTLGTASAALLNT</sequence>
<dbReference type="Gene3D" id="3.30.420.40">
    <property type="match status" value="1"/>
</dbReference>
<dbReference type="Proteomes" id="UP000824001">
    <property type="component" value="Unassembled WGS sequence"/>
</dbReference>
<dbReference type="GO" id="GO:0008865">
    <property type="term" value="F:fructokinase activity"/>
    <property type="evidence" value="ECO:0007669"/>
    <property type="project" value="TreeGrafter"/>
</dbReference>
<dbReference type="SUPFAM" id="SSF53067">
    <property type="entry name" value="Actin-like ATPase domain"/>
    <property type="match status" value="2"/>
</dbReference>
<dbReference type="PANTHER" id="PTHR19443">
    <property type="entry name" value="HEXOKINASE"/>
    <property type="match status" value="1"/>
</dbReference>
<comment type="pathway">
    <text evidence="1">Carbohydrate degradation.</text>
</comment>
<dbReference type="Pfam" id="PF00349">
    <property type="entry name" value="Hexokinase_1"/>
    <property type="match status" value="1"/>
</dbReference>
<evidence type="ECO:0000256" key="3">
    <source>
        <dbReference type="ARBA" id="ARBA00009225"/>
    </source>
</evidence>
<evidence type="ECO:0000256" key="2">
    <source>
        <dbReference type="ARBA" id="ARBA00005007"/>
    </source>
</evidence>
<dbReference type="AlphaFoldDB" id="A0A9D1JVE6"/>
<comment type="pathway">
    <text evidence="2">Carbohydrate metabolism.</text>
</comment>
<evidence type="ECO:0000313" key="13">
    <source>
        <dbReference type="Proteomes" id="UP000824001"/>
    </source>
</evidence>
<evidence type="ECO:0000256" key="1">
    <source>
        <dbReference type="ARBA" id="ARBA00004921"/>
    </source>
</evidence>
<evidence type="ECO:0000256" key="6">
    <source>
        <dbReference type="ARBA" id="ARBA00022777"/>
    </source>
</evidence>
<evidence type="ECO:0000259" key="10">
    <source>
        <dbReference type="Pfam" id="PF00349"/>
    </source>
</evidence>
<evidence type="ECO:0000256" key="7">
    <source>
        <dbReference type="ARBA" id="ARBA00022840"/>
    </source>
</evidence>
<comment type="caution">
    <text evidence="12">The sequence shown here is derived from an EMBL/GenBank/DDBJ whole genome shotgun (WGS) entry which is preliminary data.</text>
</comment>
<dbReference type="Gene3D" id="3.40.367.20">
    <property type="match status" value="1"/>
</dbReference>
<evidence type="ECO:0000256" key="4">
    <source>
        <dbReference type="ARBA" id="ARBA00022679"/>
    </source>
</evidence>